<reference evidence="3" key="2">
    <citation type="submission" date="2025-08" db="UniProtKB">
        <authorList>
            <consortium name="RefSeq"/>
        </authorList>
    </citation>
    <scope>IDENTIFICATION</scope>
    <source>
        <tissue evidence="3">Leaf</tissue>
    </source>
</reference>
<accession>A0A1U7VKQ4</accession>
<feature type="region of interest" description="Disordered" evidence="1">
    <location>
        <begin position="202"/>
        <end position="299"/>
    </location>
</feature>
<dbReference type="AlphaFoldDB" id="A0A1U7VKQ4"/>
<dbReference type="Proteomes" id="UP000189701">
    <property type="component" value="Unplaced"/>
</dbReference>
<name>A0A1U7VKQ4_NICSY</name>
<dbReference type="RefSeq" id="XP_009765541.1">
    <property type="nucleotide sequence ID" value="XM_009767239.1"/>
</dbReference>
<evidence type="ECO:0000313" key="3">
    <source>
        <dbReference type="RefSeq" id="XP_009765541.1"/>
    </source>
</evidence>
<reference evidence="2" key="1">
    <citation type="journal article" date="2013" name="Genome Biol.">
        <title>Reference genomes and transcriptomes of Nicotiana sylvestris and Nicotiana tomentosiformis.</title>
        <authorList>
            <person name="Sierro N."/>
            <person name="Battey J.N."/>
            <person name="Ouadi S."/>
            <person name="Bovet L."/>
            <person name="Goepfert S."/>
            <person name="Bakaher N."/>
            <person name="Peitsch M.C."/>
            <person name="Ivanov N.V."/>
        </authorList>
    </citation>
    <scope>NUCLEOTIDE SEQUENCE [LARGE SCALE GENOMIC DNA]</scope>
</reference>
<evidence type="ECO:0000313" key="2">
    <source>
        <dbReference type="Proteomes" id="UP000189701"/>
    </source>
</evidence>
<feature type="compositionally biased region" description="Basic residues" evidence="1">
    <location>
        <begin position="235"/>
        <end position="244"/>
    </location>
</feature>
<proteinExistence type="predicted"/>
<keyword evidence="2" id="KW-1185">Reference proteome</keyword>
<gene>
    <name evidence="3" type="primary">LOC104217083</name>
</gene>
<evidence type="ECO:0000256" key="1">
    <source>
        <dbReference type="SAM" id="MobiDB-lite"/>
    </source>
</evidence>
<feature type="compositionally biased region" description="Low complexity" evidence="1">
    <location>
        <begin position="245"/>
        <end position="259"/>
    </location>
</feature>
<sequence>MQITYNTASFLKMAVKRHGKISILWLTSSSRKGLSTTMTRTSKIVPQKEDAASLSQTSKSKPKVIPTVEQCTPTEFNTVNDFSVDRPLSTSGRCEHVSRYISVVTNIEKVKKDCQWKETVLVEIPRSDESITNHKAGFLCVYTYPFTLGPVDSSNHSSPTIDLVILDFFDKVPSDAWPNLSIFLEDSLHALLLLQQVLSDGVQMRPPPDGEVEAPKPDKGKKRRKKMAADSPVAKKPKSRRPRVAPRTSTSASGASPSTGDEDDDDDGYRLVQRTRSGTVDSGRSRTVETLEEGVNAVPEPPVERGAVLVEETVPPYSKGFGPRAFWGQDFPLGDIDALGGLNLGPQFLPGELRDA</sequence>
<organism evidence="2 3">
    <name type="scientific">Nicotiana sylvestris</name>
    <name type="common">Wood tobacco</name>
    <name type="synonym">South American tobacco</name>
    <dbReference type="NCBI Taxonomy" id="4096"/>
    <lineage>
        <taxon>Eukaryota</taxon>
        <taxon>Viridiplantae</taxon>
        <taxon>Streptophyta</taxon>
        <taxon>Embryophyta</taxon>
        <taxon>Tracheophyta</taxon>
        <taxon>Spermatophyta</taxon>
        <taxon>Magnoliopsida</taxon>
        <taxon>eudicotyledons</taxon>
        <taxon>Gunneridae</taxon>
        <taxon>Pentapetalae</taxon>
        <taxon>asterids</taxon>
        <taxon>lamiids</taxon>
        <taxon>Solanales</taxon>
        <taxon>Solanaceae</taxon>
        <taxon>Nicotianoideae</taxon>
        <taxon>Nicotianeae</taxon>
        <taxon>Nicotiana</taxon>
    </lineage>
</organism>
<protein>
    <submittedName>
        <fullName evidence="3">Uncharacterized protein LOC104217083</fullName>
    </submittedName>
</protein>